<name>A0AAW1PJR5_9CHLO</name>
<dbReference type="PANTHER" id="PTHR12428">
    <property type="entry name" value="OXA1"/>
    <property type="match status" value="1"/>
</dbReference>
<proteinExistence type="inferred from homology"/>
<dbReference type="Pfam" id="PF02096">
    <property type="entry name" value="60KD_IMP"/>
    <property type="match status" value="1"/>
</dbReference>
<keyword evidence="3 6" id="KW-0812">Transmembrane</keyword>
<dbReference type="NCBIfam" id="TIGR03592">
    <property type="entry name" value="yidC_oxa1_cterm"/>
    <property type="match status" value="1"/>
</dbReference>
<keyword evidence="5 7" id="KW-0472">Membrane</keyword>
<evidence type="ECO:0000256" key="1">
    <source>
        <dbReference type="ARBA" id="ARBA00004141"/>
    </source>
</evidence>
<evidence type="ECO:0000256" key="7">
    <source>
        <dbReference type="SAM" id="Phobius"/>
    </source>
</evidence>
<keyword evidence="4 7" id="KW-1133">Transmembrane helix</keyword>
<accession>A0AAW1PJR5</accession>
<dbReference type="GO" id="GO:0032977">
    <property type="term" value="F:membrane insertase activity"/>
    <property type="evidence" value="ECO:0007669"/>
    <property type="project" value="InterPro"/>
</dbReference>
<evidence type="ECO:0000256" key="3">
    <source>
        <dbReference type="ARBA" id="ARBA00022692"/>
    </source>
</evidence>
<dbReference type="GO" id="GO:0005743">
    <property type="term" value="C:mitochondrial inner membrane"/>
    <property type="evidence" value="ECO:0007669"/>
    <property type="project" value="TreeGrafter"/>
</dbReference>
<dbReference type="EMBL" id="JALJOR010000010">
    <property type="protein sequence ID" value="KAK9810108.1"/>
    <property type="molecule type" value="Genomic_DNA"/>
</dbReference>
<dbReference type="PANTHER" id="PTHR12428:SF34">
    <property type="entry name" value="MITOCHONDRIAL INNER MEMBRANE PROTEIN OXA1-LIKE"/>
    <property type="match status" value="1"/>
</dbReference>
<feature type="transmembrane region" description="Helical" evidence="7">
    <location>
        <begin position="159"/>
        <end position="178"/>
    </location>
</feature>
<feature type="transmembrane region" description="Helical" evidence="7">
    <location>
        <begin position="114"/>
        <end position="139"/>
    </location>
</feature>
<dbReference type="InterPro" id="IPR001708">
    <property type="entry name" value="YidC/ALB3/OXA1/COX18"/>
</dbReference>
<evidence type="ECO:0000256" key="6">
    <source>
        <dbReference type="RuleBase" id="RU003945"/>
    </source>
</evidence>
<evidence type="ECO:0000259" key="8">
    <source>
        <dbReference type="Pfam" id="PF02096"/>
    </source>
</evidence>
<dbReference type="CDD" id="cd20069">
    <property type="entry name" value="5TM_Oxa1-like"/>
    <property type="match status" value="1"/>
</dbReference>
<evidence type="ECO:0000256" key="4">
    <source>
        <dbReference type="ARBA" id="ARBA00022989"/>
    </source>
</evidence>
<comment type="similarity">
    <text evidence="6">Belongs to the OXA1/ALB3/YidC family.</text>
</comment>
<dbReference type="GO" id="GO:0032979">
    <property type="term" value="P:protein insertion into mitochondrial inner membrane from matrix"/>
    <property type="evidence" value="ECO:0007669"/>
    <property type="project" value="TreeGrafter"/>
</dbReference>
<evidence type="ECO:0000313" key="10">
    <source>
        <dbReference type="Proteomes" id="UP001489004"/>
    </source>
</evidence>
<comment type="caution">
    <text evidence="9">The sequence shown here is derived from an EMBL/GenBank/DDBJ whole genome shotgun (WGS) entry which is preliminary data.</text>
</comment>
<evidence type="ECO:0000313" key="9">
    <source>
        <dbReference type="EMBL" id="KAK9810108.1"/>
    </source>
</evidence>
<feature type="domain" description="Membrane insertase YidC/Oxa/ALB C-terminal" evidence="8">
    <location>
        <begin position="35"/>
        <end position="233"/>
    </location>
</feature>
<keyword evidence="10" id="KW-1185">Reference proteome</keyword>
<dbReference type="Proteomes" id="UP001489004">
    <property type="component" value="Unassembled WGS sequence"/>
</dbReference>
<comment type="subcellular location">
    <subcellularLocation>
        <location evidence="1 6">Membrane</location>
        <topology evidence="1 6">Multi-pass membrane protein</topology>
    </subcellularLocation>
</comment>
<gene>
    <name evidence="9" type="ORF">WJX72_005000</name>
</gene>
<protein>
    <recommendedName>
        <fullName evidence="8">Membrane insertase YidC/Oxa/ALB C-terminal domain-containing protein</fullName>
    </recommendedName>
</protein>
<evidence type="ECO:0000256" key="5">
    <source>
        <dbReference type="ARBA" id="ARBA00023136"/>
    </source>
</evidence>
<feature type="transmembrane region" description="Helical" evidence="7">
    <location>
        <begin position="199"/>
        <end position="221"/>
    </location>
</feature>
<sequence>MHDNAIAASIADSNFLSAGIQQLLTAAHLSTGTDWWQSIVLATFFVRLVTCPMAIMAVKNTYRMSAARPEMEQLAEWFKKESMSEGNVPRAREEYQQRMAGIWSKYNCNPLKSLASIAVQAPVFIGFFSALRAMAAHKVPSMTEGGMLWFSDLTLADPYYALPIISSLVFLTTIELGAADGMQGQDPKVMTRMKNFMRALAVIMVPLTASMPQSVFCYWITSNAFSLLQSIVLKVPAVKQALGLPDLTRAAASTGGAGPHIPVVTFSAPPRPQAKVQPKKIVTVFPEPVPRTGAKKKQKQ</sequence>
<organism evidence="9 10">
    <name type="scientific">[Myrmecia] bisecta</name>
    <dbReference type="NCBI Taxonomy" id="41462"/>
    <lineage>
        <taxon>Eukaryota</taxon>
        <taxon>Viridiplantae</taxon>
        <taxon>Chlorophyta</taxon>
        <taxon>core chlorophytes</taxon>
        <taxon>Trebouxiophyceae</taxon>
        <taxon>Trebouxiales</taxon>
        <taxon>Trebouxiaceae</taxon>
        <taxon>Myrmecia</taxon>
    </lineage>
</organism>
<comment type="similarity">
    <text evidence="2">Belongs to the OXA1/ALB3/YidC (TC 2.A.9.2) family.</text>
</comment>
<reference evidence="9 10" key="1">
    <citation type="journal article" date="2024" name="Nat. Commun.">
        <title>Phylogenomics reveals the evolutionary origins of lichenization in chlorophyte algae.</title>
        <authorList>
            <person name="Puginier C."/>
            <person name="Libourel C."/>
            <person name="Otte J."/>
            <person name="Skaloud P."/>
            <person name="Haon M."/>
            <person name="Grisel S."/>
            <person name="Petersen M."/>
            <person name="Berrin J.G."/>
            <person name="Delaux P.M."/>
            <person name="Dal Grande F."/>
            <person name="Keller J."/>
        </authorList>
    </citation>
    <scope>NUCLEOTIDE SEQUENCE [LARGE SCALE GENOMIC DNA]</scope>
    <source>
        <strain evidence="9 10">SAG 2043</strain>
    </source>
</reference>
<feature type="transmembrane region" description="Helical" evidence="7">
    <location>
        <begin position="35"/>
        <end position="58"/>
    </location>
</feature>
<dbReference type="InterPro" id="IPR028055">
    <property type="entry name" value="YidC/Oxa/ALB_C"/>
</dbReference>
<evidence type="ECO:0000256" key="2">
    <source>
        <dbReference type="ARBA" id="ARBA00010583"/>
    </source>
</evidence>
<dbReference type="AlphaFoldDB" id="A0AAW1PJR5"/>